<dbReference type="Proteomes" id="UP001174136">
    <property type="component" value="Unassembled WGS sequence"/>
</dbReference>
<accession>A0AA47M9X8</accession>
<dbReference type="EMBL" id="JAOPHQ010005179">
    <property type="protein sequence ID" value="KAK0136284.1"/>
    <property type="molecule type" value="Genomic_DNA"/>
</dbReference>
<keyword evidence="2" id="KW-1185">Reference proteome</keyword>
<name>A0AA47M9X8_MERPO</name>
<sequence>MICFMCKRWHANANALIRHFKLVHGLCSGKGLKLKCAHRGCSHIYQSFSGLRKHLIKCCANDNLCFDDSECSTTNNSISLGDTDVLPTQSLPCDTVLQERNIVNSCAILLAELKVAGATINYVVSALQEVLRDIHSHTQEALKNSLALEEPIKSVVESQIDECFEKVVNPAVTMRAREWSIFLRNGGRWIQLNLFLEQDLLHDLTEQLELFYKPLSKIHLCTYQFLRR</sequence>
<gene>
    <name evidence="1" type="ORF">N1851_027812</name>
</gene>
<evidence type="ECO:0000313" key="1">
    <source>
        <dbReference type="EMBL" id="KAK0136284.1"/>
    </source>
</evidence>
<dbReference type="AlphaFoldDB" id="A0AA47M9X8"/>
<proteinExistence type="predicted"/>
<organism evidence="1 2">
    <name type="scientific">Merluccius polli</name>
    <name type="common">Benguela hake</name>
    <name type="synonym">Merluccius cadenati</name>
    <dbReference type="NCBI Taxonomy" id="89951"/>
    <lineage>
        <taxon>Eukaryota</taxon>
        <taxon>Metazoa</taxon>
        <taxon>Chordata</taxon>
        <taxon>Craniata</taxon>
        <taxon>Vertebrata</taxon>
        <taxon>Euteleostomi</taxon>
        <taxon>Actinopterygii</taxon>
        <taxon>Neopterygii</taxon>
        <taxon>Teleostei</taxon>
        <taxon>Neoteleostei</taxon>
        <taxon>Acanthomorphata</taxon>
        <taxon>Zeiogadaria</taxon>
        <taxon>Gadariae</taxon>
        <taxon>Gadiformes</taxon>
        <taxon>Gadoidei</taxon>
        <taxon>Merlucciidae</taxon>
        <taxon>Merluccius</taxon>
    </lineage>
</organism>
<protein>
    <submittedName>
        <fullName evidence="1">Uncharacterized protein</fullName>
    </submittedName>
</protein>
<evidence type="ECO:0000313" key="2">
    <source>
        <dbReference type="Proteomes" id="UP001174136"/>
    </source>
</evidence>
<comment type="caution">
    <text evidence="1">The sequence shown here is derived from an EMBL/GenBank/DDBJ whole genome shotgun (WGS) entry which is preliminary data.</text>
</comment>
<reference evidence="1" key="1">
    <citation type="journal article" date="2023" name="Front. Mar. Sci.">
        <title>A new Merluccius polli reference genome to investigate the effects of global change in West African waters.</title>
        <authorList>
            <person name="Mateo J.L."/>
            <person name="Blanco-Fernandez C."/>
            <person name="Garcia-Vazquez E."/>
            <person name="Machado-Schiaffino G."/>
        </authorList>
    </citation>
    <scope>NUCLEOTIDE SEQUENCE</scope>
    <source>
        <strain evidence="1">C29</strain>
        <tissue evidence="1">Fin</tissue>
    </source>
</reference>